<dbReference type="OrthoDB" id="1293503at2759"/>
<evidence type="ECO:0000313" key="4">
    <source>
        <dbReference type="WBParaSite" id="SSLN_0001789301-mRNA-1"/>
    </source>
</evidence>
<proteinExistence type="predicted"/>
<keyword evidence="3" id="KW-1185">Reference proteome</keyword>
<dbReference type="WBParaSite" id="SSLN_0001789301-mRNA-1">
    <property type="protein sequence ID" value="SSLN_0001789301-mRNA-1"/>
    <property type="gene ID" value="SSLN_0001789301"/>
</dbReference>
<dbReference type="EMBL" id="UYSU01042180">
    <property type="protein sequence ID" value="VDM03624.1"/>
    <property type="molecule type" value="Genomic_DNA"/>
</dbReference>
<accession>A0A183TL90</accession>
<evidence type="ECO:0000256" key="1">
    <source>
        <dbReference type="SAM" id="MobiDB-lite"/>
    </source>
</evidence>
<dbReference type="Proteomes" id="UP000275846">
    <property type="component" value="Unassembled WGS sequence"/>
</dbReference>
<gene>
    <name evidence="2" type="ORF">SSLN_LOCUS17238</name>
</gene>
<reference evidence="2 3" key="2">
    <citation type="submission" date="2018-11" db="EMBL/GenBank/DDBJ databases">
        <authorList>
            <consortium name="Pathogen Informatics"/>
        </authorList>
    </citation>
    <scope>NUCLEOTIDE SEQUENCE [LARGE SCALE GENOMIC DNA]</scope>
    <source>
        <strain evidence="2 3">NST_G2</strain>
    </source>
</reference>
<evidence type="ECO:0000313" key="3">
    <source>
        <dbReference type="Proteomes" id="UP000275846"/>
    </source>
</evidence>
<dbReference type="AlphaFoldDB" id="A0A183TL90"/>
<name>A0A183TL90_SCHSO</name>
<protein>
    <submittedName>
        <fullName evidence="2 4">Uncharacterized protein</fullName>
    </submittedName>
</protein>
<sequence>SGLRPTAGLHVESPRYSPEHQTEDVQGCHLDDTLIRSQDLDRLSNQARKLNHFNLSCLRRILKLIWQDRIPAKEVLERTGILSIHATAMERPPGYQRTFHARIDLNGHLKIQCNNNATTSISAKPASDPTRTTITTPTTPNNFLDAPPPTITDSVLPRILPAPITGTNTTCPTPTNSVATSNYLPPATSPPPPVPAMLSWY</sequence>
<feature type="region of interest" description="Disordered" evidence="1">
    <location>
        <begin position="120"/>
        <end position="148"/>
    </location>
</feature>
<feature type="region of interest" description="Disordered" evidence="1">
    <location>
        <begin position="1"/>
        <end position="24"/>
    </location>
</feature>
<organism evidence="4">
    <name type="scientific">Schistocephalus solidus</name>
    <name type="common">Tapeworm</name>
    <dbReference type="NCBI Taxonomy" id="70667"/>
    <lineage>
        <taxon>Eukaryota</taxon>
        <taxon>Metazoa</taxon>
        <taxon>Spiralia</taxon>
        <taxon>Lophotrochozoa</taxon>
        <taxon>Platyhelminthes</taxon>
        <taxon>Cestoda</taxon>
        <taxon>Eucestoda</taxon>
        <taxon>Diphyllobothriidea</taxon>
        <taxon>Diphyllobothriidae</taxon>
        <taxon>Schistocephalus</taxon>
    </lineage>
</organism>
<reference evidence="4" key="1">
    <citation type="submission" date="2016-06" db="UniProtKB">
        <authorList>
            <consortium name="WormBaseParasite"/>
        </authorList>
    </citation>
    <scope>IDENTIFICATION</scope>
</reference>
<evidence type="ECO:0000313" key="2">
    <source>
        <dbReference type="EMBL" id="VDM03624.1"/>
    </source>
</evidence>
<feature type="compositionally biased region" description="Low complexity" evidence="1">
    <location>
        <begin position="129"/>
        <end position="140"/>
    </location>
</feature>